<keyword evidence="2" id="KW-0732">Signal</keyword>
<feature type="region of interest" description="Disordered" evidence="1">
    <location>
        <begin position="159"/>
        <end position="188"/>
    </location>
</feature>
<organism evidence="3 4">
    <name type="scientific">Pristionchus pacificus</name>
    <name type="common">Parasitic nematode worm</name>
    <dbReference type="NCBI Taxonomy" id="54126"/>
    <lineage>
        <taxon>Eukaryota</taxon>
        <taxon>Metazoa</taxon>
        <taxon>Ecdysozoa</taxon>
        <taxon>Nematoda</taxon>
        <taxon>Chromadorea</taxon>
        <taxon>Rhabditida</taxon>
        <taxon>Rhabditina</taxon>
        <taxon>Diplogasteromorpha</taxon>
        <taxon>Diplogasteroidea</taxon>
        <taxon>Neodiplogasteridae</taxon>
        <taxon>Pristionchus</taxon>
    </lineage>
</organism>
<feature type="region of interest" description="Disordered" evidence="1">
    <location>
        <begin position="58"/>
        <end position="87"/>
    </location>
</feature>
<feature type="chain" id="PRO_5043646667" evidence="2">
    <location>
        <begin position="19"/>
        <end position="188"/>
    </location>
</feature>
<feature type="compositionally biased region" description="Polar residues" evidence="1">
    <location>
        <begin position="74"/>
        <end position="87"/>
    </location>
</feature>
<feature type="signal peptide" evidence="2">
    <location>
        <begin position="1"/>
        <end position="18"/>
    </location>
</feature>
<name>A0A2A6D1P5_PRIPA</name>
<proteinExistence type="predicted"/>
<evidence type="ECO:0000313" key="4">
    <source>
        <dbReference type="Proteomes" id="UP000005239"/>
    </source>
</evidence>
<dbReference type="EnsemblMetazoa" id="PPA46041.1">
    <property type="protein sequence ID" value="PPA46041.1"/>
    <property type="gene ID" value="WBGene00284410"/>
</dbReference>
<evidence type="ECO:0000256" key="2">
    <source>
        <dbReference type="SAM" id="SignalP"/>
    </source>
</evidence>
<evidence type="ECO:0000256" key="1">
    <source>
        <dbReference type="SAM" id="MobiDB-lite"/>
    </source>
</evidence>
<protein>
    <submittedName>
        <fullName evidence="3">Uncharacterized protein</fullName>
    </submittedName>
</protein>
<gene>
    <name evidence="3" type="primary">WBGene00284410</name>
</gene>
<evidence type="ECO:0000313" key="3">
    <source>
        <dbReference type="EnsemblMetazoa" id="PPA46041.1"/>
    </source>
</evidence>
<reference evidence="4" key="1">
    <citation type="journal article" date="2008" name="Nat. Genet.">
        <title>The Pristionchus pacificus genome provides a unique perspective on nematode lifestyle and parasitism.</title>
        <authorList>
            <person name="Dieterich C."/>
            <person name="Clifton S.W."/>
            <person name="Schuster L.N."/>
            <person name="Chinwalla A."/>
            <person name="Delehaunty K."/>
            <person name="Dinkelacker I."/>
            <person name="Fulton L."/>
            <person name="Fulton R."/>
            <person name="Godfrey J."/>
            <person name="Minx P."/>
            <person name="Mitreva M."/>
            <person name="Roeseler W."/>
            <person name="Tian H."/>
            <person name="Witte H."/>
            <person name="Yang S.P."/>
            <person name="Wilson R.K."/>
            <person name="Sommer R.J."/>
        </authorList>
    </citation>
    <scope>NUCLEOTIDE SEQUENCE [LARGE SCALE GENOMIC DNA]</scope>
    <source>
        <strain evidence="4">PS312</strain>
    </source>
</reference>
<reference evidence="3" key="2">
    <citation type="submission" date="2022-06" db="UniProtKB">
        <authorList>
            <consortium name="EnsemblMetazoa"/>
        </authorList>
    </citation>
    <scope>IDENTIFICATION</scope>
    <source>
        <strain evidence="3">PS312</strain>
    </source>
</reference>
<dbReference type="AlphaFoldDB" id="A0A2A6D1P5"/>
<sequence length="188" mass="19525">MCIRRLLPLLALFVAVFAANSTKTAFDDVIVDHIDQAIVDVTDDDGIAFDAVEVSNTSAEHHQPSYPTPPSHIAENSTDGLKSKDQTSSSSALVPLTAAIAQPRFGSASGYAEGRYSSGYGQWSAVIGGAGSAASPPYDRKRGRAGGCWYSSGYRYGSPAASGCSATSAPYERKRGRAGAGAYSSGYA</sequence>
<keyword evidence="4" id="KW-1185">Reference proteome</keyword>
<dbReference type="Proteomes" id="UP000005239">
    <property type="component" value="Unassembled WGS sequence"/>
</dbReference>
<accession>A0A8R1Z5D3</accession>
<accession>A0A2A6D1P5</accession>